<proteinExistence type="predicted"/>
<evidence type="ECO:0000313" key="1">
    <source>
        <dbReference type="EMBL" id="CAB4152996.1"/>
    </source>
</evidence>
<sequence>MEFTTKINRQSAPIVELADMERMQKYLLSLIDFVIYEKPRHKGGQSNYKKIFAIHNEIRLVDRWLKNNYSELINDNNRKI</sequence>
<organism evidence="1">
    <name type="scientific">uncultured Caudovirales phage</name>
    <dbReference type="NCBI Taxonomy" id="2100421"/>
    <lineage>
        <taxon>Viruses</taxon>
        <taxon>Duplodnaviria</taxon>
        <taxon>Heunggongvirae</taxon>
        <taxon>Uroviricota</taxon>
        <taxon>Caudoviricetes</taxon>
        <taxon>Peduoviridae</taxon>
        <taxon>Maltschvirus</taxon>
        <taxon>Maltschvirus maltsch</taxon>
    </lineage>
</organism>
<reference evidence="1" key="1">
    <citation type="submission" date="2020-04" db="EMBL/GenBank/DDBJ databases">
        <authorList>
            <person name="Chiriac C."/>
            <person name="Salcher M."/>
            <person name="Ghai R."/>
            <person name="Kavagutti S V."/>
        </authorList>
    </citation>
    <scope>NUCLEOTIDE SEQUENCE</scope>
</reference>
<name>A0A6J5N6L1_9CAUD</name>
<dbReference type="EMBL" id="LR796585">
    <property type="protein sequence ID" value="CAB4152996.1"/>
    <property type="molecule type" value="Genomic_DNA"/>
</dbReference>
<accession>A0A6J5N6L1</accession>
<protein>
    <submittedName>
        <fullName evidence="1">Uncharacterized protein</fullName>
    </submittedName>
</protein>
<gene>
    <name evidence="1" type="ORF">UFOVP606_37</name>
</gene>